<reference evidence="2" key="2">
    <citation type="journal article" date="2023" name="Plants (Basel)">
        <title>Annotation of the Turnera subulata (Passifloraceae) Draft Genome Reveals the S-Locus Evolved after the Divergence of Turneroideae from Passifloroideae in a Stepwise Manner.</title>
        <authorList>
            <person name="Henning P.M."/>
            <person name="Roalson E.H."/>
            <person name="Mir W."/>
            <person name="McCubbin A.G."/>
            <person name="Shore J.S."/>
        </authorList>
    </citation>
    <scope>NUCLEOTIDE SEQUENCE</scope>
    <source>
        <strain evidence="2">F60SS</strain>
    </source>
</reference>
<feature type="transmembrane region" description="Helical" evidence="1">
    <location>
        <begin position="50"/>
        <end position="75"/>
    </location>
</feature>
<dbReference type="AlphaFoldDB" id="A0A9Q0JPJ8"/>
<name>A0A9Q0JPJ8_9ROSI</name>
<organism evidence="2 3">
    <name type="scientific">Turnera subulata</name>
    <dbReference type="NCBI Taxonomy" id="218843"/>
    <lineage>
        <taxon>Eukaryota</taxon>
        <taxon>Viridiplantae</taxon>
        <taxon>Streptophyta</taxon>
        <taxon>Embryophyta</taxon>
        <taxon>Tracheophyta</taxon>
        <taxon>Spermatophyta</taxon>
        <taxon>Magnoliopsida</taxon>
        <taxon>eudicotyledons</taxon>
        <taxon>Gunneridae</taxon>
        <taxon>Pentapetalae</taxon>
        <taxon>rosids</taxon>
        <taxon>fabids</taxon>
        <taxon>Malpighiales</taxon>
        <taxon>Passifloraceae</taxon>
        <taxon>Turnera</taxon>
    </lineage>
</organism>
<keyword evidence="1" id="KW-0472">Membrane</keyword>
<keyword evidence="1" id="KW-1133">Transmembrane helix</keyword>
<accession>A0A9Q0JPJ8</accession>
<reference evidence="2" key="1">
    <citation type="submission" date="2022-02" db="EMBL/GenBank/DDBJ databases">
        <authorList>
            <person name="Henning P.M."/>
            <person name="McCubbin A.G."/>
            <person name="Shore J.S."/>
        </authorList>
    </citation>
    <scope>NUCLEOTIDE SEQUENCE</scope>
    <source>
        <strain evidence="2">F60SS</strain>
        <tissue evidence="2">Leaves</tissue>
    </source>
</reference>
<sequence>MMGPLPNCKAFQKTSFNEYRNNSGLCGEMSGLRPCYTTKSSKLMAQKTKMVIAITVIGCLLLLFSIQGCAFLTYVRGRRKQQQAVAAEHIDLLTLLGHDGKLLYENIMEVTEGF</sequence>
<dbReference type="EMBL" id="JAKUCV010000302">
    <property type="protein sequence ID" value="KAJ4850531.1"/>
    <property type="molecule type" value="Genomic_DNA"/>
</dbReference>
<evidence type="ECO:0000313" key="2">
    <source>
        <dbReference type="EMBL" id="KAJ4850531.1"/>
    </source>
</evidence>
<proteinExistence type="predicted"/>
<gene>
    <name evidence="2" type="ORF">Tsubulata_019576</name>
</gene>
<comment type="caution">
    <text evidence="2">The sequence shown here is derived from an EMBL/GenBank/DDBJ whole genome shotgun (WGS) entry which is preliminary data.</text>
</comment>
<evidence type="ECO:0000313" key="3">
    <source>
        <dbReference type="Proteomes" id="UP001141552"/>
    </source>
</evidence>
<dbReference type="Proteomes" id="UP001141552">
    <property type="component" value="Unassembled WGS sequence"/>
</dbReference>
<evidence type="ECO:0000256" key="1">
    <source>
        <dbReference type="SAM" id="Phobius"/>
    </source>
</evidence>
<protein>
    <submittedName>
        <fullName evidence="2">Uncharacterized protein</fullName>
    </submittedName>
</protein>
<keyword evidence="3" id="KW-1185">Reference proteome</keyword>
<keyword evidence="1" id="KW-0812">Transmembrane</keyword>